<dbReference type="AlphaFoldDB" id="A0A1G7LT02"/>
<dbReference type="Proteomes" id="UP000183404">
    <property type="component" value="Unassembled WGS sequence"/>
</dbReference>
<evidence type="ECO:0000313" key="1">
    <source>
        <dbReference type="EMBL" id="SDF52100.1"/>
    </source>
</evidence>
<dbReference type="EMBL" id="FNBS01000015">
    <property type="protein sequence ID" value="SDF52100.1"/>
    <property type="molecule type" value="Genomic_DNA"/>
</dbReference>
<dbReference type="Pfam" id="PF18897">
    <property type="entry name" value="Gp3-like"/>
    <property type="match status" value="1"/>
</dbReference>
<dbReference type="RefSeq" id="WP_074592300.1">
    <property type="nucleotide sequence ID" value="NZ_FNBS01000015.1"/>
</dbReference>
<accession>A0A1G7LT02</accession>
<proteinExistence type="predicted"/>
<evidence type="ECO:0000313" key="2">
    <source>
        <dbReference type="Proteomes" id="UP000183404"/>
    </source>
</evidence>
<gene>
    <name evidence="1" type="ORF">SAMN04244560_00856</name>
</gene>
<protein>
    <submittedName>
        <fullName evidence="1">Uncharacterized protein</fullName>
    </submittedName>
</protein>
<dbReference type="InterPro" id="IPR043991">
    <property type="entry name" value="Gp3-like"/>
</dbReference>
<name>A0A1G7LT02_THETY</name>
<reference evidence="1 2" key="1">
    <citation type="submission" date="2016-10" db="EMBL/GenBank/DDBJ databases">
        <authorList>
            <person name="de Groot N.N."/>
        </authorList>
    </citation>
    <scope>NUCLEOTIDE SEQUENCE [LARGE SCALE GENOMIC DNA]</scope>
    <source>
        <strain evidence="1 2">DSM 569</strain>
    </source>
</reference>
<organism evidence="1 2">
    <name type="scientific">Thermoanaerobacter thermohydrosulfuricus</name>
    <name type="common">Clostridium thermohydrosulfuricum</name>
    <dbReference type="NCBI Taxonomy" id="1516"/>
    <lineage>
        <taxon>Bacteria</taxon>
        <taxon>Bacillati</taxon>
        <taxon>Bacillota</taxon>
        <taxon>Clostridia</taxon>
        <taxon>Thermoanaerobacterales</taxon>
        <taxon>Thermoanaerobacteraceae</taxon>
        <taxon>Thermoanaerobacter</taxon>
    </lineage>
</organism>
<sequence length="346" mass="40407">MIKGLSEMRRLPRVGKIRLGVKNKNEQGAVYPTAVDYFVFEEKGLPKEITKKIKELYGEKPRELIIRFFSNDLEQIFPQYLKYYKSGQLFCKGDGEKARRRKDSGELEEIRCPYKDCPYYQQKLCRPIAHLKFYLEGIPGGFFQIDTSSINTIININTKIEQLKMIYGNIVNVPLRLNLIPIQVQVKGNKDSKSFNKTTYIMDINEIQENTIEKQNKNTNTSITNVIADEDFIENDMPEEFSEDKEEIPEGFEVIEDGEDPFTKEEQKEMLMLNKFGKIQIKGKDYVIATFMDSQNKTYNFIIPNKEIFKGLNEIKKSGKTPIIYDYRTEDFNGYKSLIEYKVLTL</sequence>